<name>A0A1Y5PKV0_9MYCO</name>
<organism evidence="1">
    <name type="scientific">uncultured Mycobacterium sp</name>
    <dbReference type="NCBI Taxonomy" id="171292"/>
    <lineage>
        <taxon>Bacteria</taxon>
        <taxon>Bacillati</taxon>
        <taxon>Actinomycetota</taxon>
        <taxon>Actinomycetes</taxon>
        <taxon>Mycobacteriales</taxon>
        <taxon>Mycobacteriaceae</taxon>
        <taxon>Mycobacterium</taxon>
        <taxon>environmental samples</taxon>
    </lineage>
</organism>
<protein>
    <submittedName>
        <fullName evidence="1">Uncharacterized protein</fullName>
    </submittedName>
</protein>
<sequence>MSFFRRRVSAAVDARGLAIRVAPPKHQKKPWCPPLFWPGVAVWGGVTGLGAKLIDGGELTVGAAGFV</sequence>
<evidence type="ECO:0000313" key="1">
    <source>
        <dbReference type="EMBL" id="SBS79356.1"/>
    </source>
</evidence>
<dbReference type="EMBL" id="FLQS01000073">
    <property type="protein sequence ID" value="SBS79356.1"/>
    <property type="molecule type" value="Genomic_DNA"/>
</dbReference>
<reference evidence="1" key="1">
    <citation type="submission" date="2016-03" db="EMBL/GenBank/DDBJ databases">
        <authorList>
            <person name="Ploux O."/>
        </authorList>
    </citation>
    <scope>NUCLEOTIDE SEQUENCE</scope>
    <source>
        <strain evidence="1">UC10</strain>
    </source>
</reference>
<proteinExistence type="predicted"/>
<gene>
    <name evidence="1" type="ORF">MHPYR_750010</name>
</gene>
<accession>A0A1Y5PKV0</accession>
<dbReference type="AlphaFoldDB" id="A0A1Y5PKV0"/>